<dbReference type="Pfam" id="PF13508">
    <property type="entry name" value="Acetyltransf_7"/>
    <property type="match status" value="1"/>
</dbReference>
<gene>
    <name evidence="2" type="ORF">C884_02006</name>
</gene>
<dbReference type="PANTHER" id="PTHR43233">
    <property type="entry name" value="FAMILY N-ACETYLTRANSFERASE, PUTATIVE (AFU_ORTHOLOGUE AFUA_6G03350)-RELATED"/>
    <property type="match status" value="1"/>
</dbReference>
<dbReference type="PANTHER" id="PTHR43233:SF1">
    <property type="entry name" value="FAMILY N-ACETYLTRANSFERASE, PUTATIVE (AFU_ORTHOLOGUE AFUA_6G03350)-RELATED"/>
    <property type="match status" value="1"/>
</dbReference>
<protein>
    <submittedName>
        <fullName evidence="2">AttT protein</fullName>
    </submittedName>
</protein>
<evidence type="ECO:0000313" key="3">
    <source>
        <dbReference type="Proteomes" id="UP000009877"/>
    </source>
</evidence>
<dbReference type="SUPFAM" id="SSF55729">
    <property type="entry name" value="Acyl-CoA N-acyltransferases (Nat)"/>
    <property type="match status" value="1"/>
</dbReference>
<evidence type="ECO:0000259" key="1">
    <source>
        <dbReference type="PROSITE" id="PS51186"/>
    </source>
</evidence>
<dbReference type="InterPro" id="IPR053144">
    <property type="entry name" value="Acetyltransferase_Butenolide"/>
</dbReference>
<dbReference type="GO" id="GO:0016747">
    <property type="term" value="F:acyltransferase activity, transferring groups other than amino-acyl groups"/>
    <property type="evidence" value="ECO:0007669"/>
    <property type="project" value="InterPro"/>
</dbReference>
<comment type="caution">
    <text evidence="2">The sequence shown here is derived from an EMBL/GenBank/DDBJ whole genome shotgun (WGS) entry which is preliminary data.</text>
</comment>
<dbReference type="Gene3D" id="3.40.630.30">
    <property type="match status" value="1"/>
</dbReference>
<proteinExistence type="predicted"/>
<feature type="domain" description="N-acetyltransferase" evidence="1">
    <location>
        <begin position="1"/>
        <end position="139"/>
    </location>
</feature>
<dbReference type="InterPro" id="IPR000182">
    <property type="entry name" value="GNAT_dom"/>
</dbReference>
<organism evidence="2 3">
    <name type="scientific">Kocuria palustris PEL</name>
    <dbReference type="NCBI Taxonomy" id="1236550"/>
    <lineage>
        <taxon>Bacteria</taxon>
        <taxon>Bacillati</taxon>
        <taxon>Actinomycetota</taxon>
        <taxon>Actinomycetes</taxon>
        <taxon>Micrococcales</taxon>
        <taxon>Micrococcaceae</taxon>
        <taxon>Kocuria</taxon>
    </lineage>
</organism>
<dbReference type="CDD" id="cd04301">
    <property type="entry name" value="NAT_SF"/>
    <property type="match status" value="1"/>
</dbReference>
<keyword evidence="3" id="KW-1185">Reference proteome</keyword>
<name>M2WEX8_9MICC</name>
<dbReference type="RefSeq" id="WP_006214004.1">
    <property type="nucleotide sequence ID" value="NZ_ANHZ02000005.1"/>
</dbReference>
<dbReference type="AlphaFoldDB" id="M2WEX8"/>
<accession>M2WEX8</accession>
<dbReference type="InterPro" id="IPR016181">
    <property type="entry name" value="Acyl_CoA_acyltransferase"/>
</dbReference>
<dbReference type="EMBL" id="ANHZ02000005">
    <property type="protein sequence ID" value="EME37092.1"/>
    <property type="molecule type" value="Genomic_DNA"/>
</dbReference>
<evidence type="ECO:0000313" key="2">
    <source>
        <dbReference type="EMBL" id="EME37092.1"/>
    </source>
</evidence>
<reference evidence="2 3" key="1">
    <citation type="journal article" date="2014" name="Genome Announc.">
        <title>Draft Genome Sequence of Kocuria palustris PEL.</title>
        <authorList>
            <person name="Sharma G."/>
            <person name="Khatri I."/>
            <person name="Subramanian S."/>
        </authorList>
    </citation>
    <scope>NUCLEOTIDE SEQUENCE [LARGE SCALE GENOMIC DNA]</scope>
    <source>
        <strain evidence="2 3">PEL</strain>
    </source>
</reference>
<dbReference type="Proteomes" id="UP000009877">
    <property type="component" value="Unassembled WGS sequence"/>
</dbReference>
<sequence length="139" mass="14931">MEIADGYEMHLAAPSAEDFAMLRREAGLSPVTPEQAAIAVAGGWAAAHVTHQGAAVGMGRLIGDGGWMFQVTDMAVHPQHQRQGLGDAILTRLLQEIADRAPAGAYVSLMADPPGRRLYARHGFQDRYDVSAGMFCRMP</sequence>
<dbReference type="PROSITE" id="PS51186">
    <property type="entry name" value="GNAT"/>
    <property type="match status" value="1"/>
</dbReference>